<proteinExistence type="predicted"/>
<dbReference type="RefSeq" id="WP_135819130.1">
    <property type="nucleotide sequence ID" value="NZ_SRPG01000352.1"/>
</dbReference>
<sequence>MNSRDPSSQPKPPAQPVYGGELFSYRNYDEWREYFEYHLIEGEKKFPRAFQPIKTLTTDGAECNRITTDMLLSIMDKYFDDKDKKLATKVSTVFENEKAQAGEIFETIRSEISKLPESVRHSLRIYGWDKPNSIKIILESLEVLEKLLVKIKPVEAIKGRPDNKKKVQLILDVKTALEHTFTIKFPKTFEYGKASNVEGRAFSSPQLEFLLFLVKTIDDTIKRSQIESALRSKTEVEK</sequence>
<reference evidence="1 2" key="1">
    <citation type="submission" date="2019-03" db="EMBL/GenBank/DDBJ databases">
        <authorList>
            <person name="Li J."/>
        </authorList>
    </citation>
    <scope>NUCLEOTIDE SEQUENCE [LARGE SCALE GENOMIC DNA]</scope>
    <source>
        <strain evidence="1 2">3058</strain>
    </source>
</reference>
<evidence type="ECO:0000313" key="1">
    <source>
        <dbReference type="EMBL" id="TGN43393.1"/>
    </source>
</evidence>
<organism evidence="1 2">
    <name type="scientific">Paracoccus liaowanqingii</name>
    <dbReference type="NCBI Taxonomy" id="2560053"/>
    <lineage>
        <taxon>Bacteria</taxon>
        <taxon>Pseudomonadati</taxon>
        <taxon>Pseudomonadota</taxon>
        <taxon>Alphaproteobacteria</taxon>
        <taxon>Rhodobacterales</taxon>
        <taxon>Paracoccaceae</taxon>
        <taxon>Paracoccus</taxon>
    </lineage>
</organism>
<comment type="caution">
    <text evidence="1">The sequence shown here is derived from an EMBL/GenBank/DDBJ whole genome shotgun (WGS) entry which is preliminary data.</text>
</comment>
<protein>
    <submittedName>
        <fullName evidence="1">Uncharacterized protein</fullName>
    </submittedName>
</protein>
<evidence type="ECO:0000313" key="2">
    <source>
        <dbReference type="Proteomes" id="UP000297972"/>
    </source>
</evidence>
<dbReference type="AlphaFoldDB" id="A0A4Z1BQC2"/>
<gene>
    <name evidence="1" type="ORF">E4L95_20595</name>
</gene>
<dbReference type="EMBL" id="SRPG01000352">
    <property type="protein sequence ID" value="TGN43393.1"/>
    <property type="molecule type" value="Genomic_DNA"/>
</dbReference>
<accession>A0A4Z1BQC2</accession>
<keyword evidence="2" id="KW-1185">Reference proteome</keyword>
<name>A0A4Z1BQC2_9RHOB</name>
<dbReference type="Proteomes" id="UP000297972">
    <property type="component" value="Unassembled WGS sequence"/>
</dbReference>